<dbReference type="SUPFAM" id="SSF53955">
    <property type="entry name" value="Lysozyme-like"/>
    <property type="match status" value="1"/>
</dbReference>
<proteinExistence type="predicted"/>
<dbReference type="InterPro" id="IPR000726">
    <property type="entry name" value="Glyco_hydro_19_cat"/>
</dbReference>
<dbReference type="WBParaSite" id="MBELARI_LOCUS20715">
    <property type="protein sequence ID" value="MBELARI_LOCUS20715"/>
    <property type="gene ID" value="MBELARI_LOCUS20715"/>
</dbReference>
<accession>A0AAF3F2H8</accession>
<dbReference type="AlphaFoldDB" id="A0AAF3F2H8"/>
<dbReference type="CDD" id="cd00325">
    <property type="entry name" value="chitinase_GH19"/>
    <property type="match status" value="1"/>
</dbReference>
<name>A0AAF3F2H8_9BILA</name>
<organism evidence="2 3">
    <name type="scientific">Mesorhabditis belari</name>
    <dbReference type="NCBI Taxonomy" id="2138241"/>
    <lineage>
        <taxon>Eukaryota</taxon>
        <taxon>Metazoa</taxon>
        <taxon>Ecdysozoa</taxon>
        <taxon>Nematoda</taxon>
        <taxon>Chromadorea</taxon>
        <taxon>Rhabditida</taxon>
        <taxon>Rhabditina</taxon>
        <taxon>Rhabditomorpha</taxon>
        <taxon>Rhabditoidea</taxon>
        <taxon>Rhabditidae</taxon>
        <taxon>Mesorhabditinae</taxon>
        <taxon>Mesorhabditis</taxon>
    </lineage>
</organism>
<dbReference type="InterPro" id="IPR023346">
    <property type="entry name" value="Lysozyme-like_dom_sf"/>
</dbReference>
<evidence type="ECO:0000259" key="1">
    <source>
        <dbReference type="Pfam" id="PF00182"/>
    </source>
</evidence>
<evidence type="ECO:0000313" key="3">
    <source>
        <dbReference type="WBParaSite" id="MBELARI_LOCUS20715"/>
    </source>
</evidence>
<protein>
    <recommendedName>
        <fullName evidence="1">Glycoside hydrolase family 19 catalytic domain-containing protein</fullName>
    </recommendedName>
</protein>
<dbReference type="Gene3D" id="1.10.530.10">
    <property type="match status" value="1"/>
</dbReference>
<reference evidence="3" key="1">
    <citation type="submission" date="2024-02" db="UniProtKB">
        <authorList>
            <consortium name="WormBaseParasite"/>
        </authorList>
    </citation>
    <scope>IDENTIFICATION</scope>
</reference>
<evidence type="ECO:0000313" key="2">
    <source>
        <dbReference type="Proteomes" id="UP000887575"/>
    </source>
</evidence>
<dbReference type="PANTHER" id="PTHR47836:SF1">
    <property type="entry name" value="GLYCO_HYDRO_19_CAT DOMAIN-CONTAINING PROTEIN"/>
    <property type="match status" value="1"/>
</dbReference>
<dbReference type="GO" id="GO:0016998">
    <property type="term" value="P:cell wall macromolecule catabolic process"/>
    <property type="evidence" value="ECO:0007669"/>
    <property type="project" value="InterPro"/>
</dbReference>
<sequence>MANDPNKFPKTKLEQWFTKAIFNDLFPYANIGLGPHLCLPYSYESFIIAARYFPEFGSELPNKIYTAKEHSRRDVAAFFAHVLQETGKIDLSLYNNTDLSTEDAEDRTHHFYIQLFPAFRSLMEKDAFRMDDTGEPVTDFWFPCNDEEETHANETFHRGCYFGRGPLQLSWNYNYGQFQQFLLSKKVRVDLLTNPNLIITKLDPPLAMIASLWFYMTPQPPKPAMHDIVMGTWRASAKNRRAGYSGPSFGPTSLIINNECGGEDQQEPGGPGESRRIKAFKWFCKYFNVSAGAERSLSCKGMLEGFEQNQHMYSWQPDWGNMWRSQVCDCKPAPYGGPLPYYDPKIYPERFAKENERNRLRCVYSIYNNPKVFRVDENNSPCLKHKPKVKLYRNGYKEL</sequence>
<feature type="domain" description="Glycoside hydrolase family 19 catalytic" evidence="1">
    <location>
        <begin position="160"/>
        <end position="293"/>
    </location>
</feature>
<dbReference type="Pfam" id="PF00182">
    <property type="entry name" value="Glyco_hydro_19"/>
    <property type="match status" value="1"/>
</dbReference>
<dbReference type="GO" id="GO:0006032">
    <property type="term" value="P:chitin catabolic process"/>
    <property type="evidence" value="ECO:0007669"/>
    <property type="project" value="InterPro"/>
</dbReference>
<dbReference type="Gene3D" id="3.30.20.10">
    <property type="entry name" value="Endochitinase, domain 2"/>
    <property type="match status" value="1"/>
</dbReference>
<dbReference type="GO" id="GO:0004568">
    <property type="term" value="F:chitinase activity"/>
    <property type="evidence" value="ECO:0007669"/>
    <property type="project" value="InterPro"/>
</dbReference>
<keyword evidence="2" id="KW-1185">Reference proteome</keyword>
<dbReference type="PANTHER" id="PTHR47836">
    <property type="entry name" value="PROTEIN CBG09520-RELATED"/>
    <property type="match status" value="1"/>
</dbReference>
<dbReference type="Proteomes" id="UP000887575">
    <property type="component" value="Unassembled WGS sequence"/>
</dbReference>